<keyword evidence="3 4" id="KW-0418">Kinase</keyword>
<dbReference type="GO" id="GO:0005737">
    <property type="term" value="C:cytoplasm"/>
    <property type="evidence" value="ECO:0007669"/>
    <property type="project" value="TreeGrafter"/>
</dbReference>
<gene>
    <name evidence="6" type="ORF">AB1Y20_000205</name>
</gene>
<dbReference type="InterPro" id="IPR038286">
    <property type="entry name" value="IPK_sf"/>
</dbReference>
<comment type="similarity">
    <text evidence="1 4">Belongs to the inositol phosphokinase (IPK) family.</text>
</comment>
<keyword evidence="7" id="KW-1185">Reference proteome</keyword>
<feature type="region of interest" description="Disordered" evidence="5">
    <location>
        <begin position="1"/>
        <end position="46"/>
    </location>
</feature>
<organism evidence="6 7">
    <name type="scientific">Prymnesium parvum</name>
    <name type="common">Toxic golden alga</name>
    <dbReference type="NCBI Taxonomy" id="97485"/>
    <lineage>
        <taxon>Eukaryota</taxon>
        <taxon>Haptista</taxon>
        <taxon>Haptophyta</taxon>
        <taxon>Prymnesiophyceae</taxon>
        <taxon>Prymnesiales</taxon>
        <taxon>Prymnesiaceae</taxon>
        <taxon>Prymnesium</taxon>
    </lineage>
</organism>
<dbReference type="AlphaFoldDB" id="A0AB34K592"/>
<evidence type="ECO:0000256" key="1">
    <source>
        <dbReference type="ARBA" id="ARBA00007374"/>
    </source>
</evidence>
<dbReference type="Pfam" id="PF03770">
    <property type="entry name" value="IPK"/>
    <property type="match status" value="1"/>
</dbReference>
<comment type="caution">
    <text evidence="6">The sequence shown here is derived from an EMBL/GenBank/DDBJ whole genome shotgun (WGS) entry which is preliminary data.</text>
</comment>
<sequence>MQTALAPPATQDRVDRFDPSHMTQRCAGAGSSFQEEVPPPMTKQPTPVVPMATRDAGVSDTAFGHAGPFSEDGFFYKPVSTSQERLANETRMLELCTNGRQTNEPMSRFVPEYFGIVNRGQRRYIKLRDLLRDFSKPWLMDIKMGVRCYAEKELKNSKPRNDLYLRMVKMEGRMGREVLTPEERAAQAITKLRWMTLRDSLSSTQTLGFRVDAVVTSSFHKTAFESELFMAREDADVMAALRSFLPSRTACVGCTPREMACTLLIQLRELRQALMASKVFTETEFIGSSLFFAADTTGKVGVWMIDFNVTSACDTGLRHDIPWEAGNREDGYLIGLRNLERLWELLISQDEHWQ</sequence>
<dbReference type="PANTHER" id="PTHR12400">
    <property type="entry name" value="INOSITOL POLYPHOSPHATE KINASE"/>
    <property type="match status" value="1"/>
</dbReference>
<name>A0AB34K592_PRYPA</name>
<dbReference type="InterPro" id="IPR005522">
    <property type="entry name" value="IPK"/>
</dbReference>
<dbReference type="Gene3D" id="3.30.470.160">
    <property type="entry name" value="Inositol polyphosphate kinase"/>
    <property type="match status" value="1"/>
</dbReference>
<dbReference type="PANTHER" id="PTHR12400:SF21">
    <property type="entry name" value="KINASE"/>
    <property type="match status" value="1"/>
</dbReference>
<evidence type="ECO:0000256" key="4">
    <source>
        <dbReference type="RuleBase" id="RU363090"/>
    </source>
</evidence>
<protein>
    <recommendedName>
        <fullName evidence="4">Kinase</fullName>
        <ecNumber evidence="4">2.7.-.-</ecNumber>
    </recommendedName>
</protein>
<evidence type="ECO:0000313" key="6">
    <source>
        <dbReference type="EMBL" id="KAL1529250.1"/>
    </source>
</evidence>
<evidence type="ECO:0000256" key="5">
    <source>
        <dbReference type="SAM" id="MobiDB-lite"/>
    </source>
</evidence>
<accession>A0AB34K592</accession>
<evidence type="ECO:0000313" key="7">
    <source>
        <dbReference type="Proteomes" id="UP001515480"/>
    </source>
</evidence>
<evidence type="ECO:0000256" key="3">
    <source>
        <dbReference type="ARBA" id="ARBA00022777"/>
    </source>
</evidence>
<dbReference type="GO" id="GO:0032958">
    <property type="term" value="P:inositol phosphate biosynthetic process"/>
    <property type="evidence" value="ECO:0007669"/>
    <property type="project" value="InterPro"/>
</dbReference>
<reference evidence="6 7" key="1">
    <citation type="journal article" date="2024" name="Science">
        <title>Giant polyketide synthase enzymes in the biosynthesis of giant marine polyether toxins.</title>
        <authorList>
            <person name="Fallon T.R."/>
            <person name="Shende V.V."/>
            <person name="Wierzbicki I.H."/>
            <person name="Pendleton A.L."/>
            <person name="Watervoot N.F."/>
            <person name="Auber R.P."/>
            <person name="Gonzalez D.J."/>
            <person name="Wisecaver J.H."/>
            <person name="Moore B.S."/>
        </authorList>
    </citation>
    <scope>NUCLEOTIDE SEQUENCE [LARGE SCALE GENOMIC DNA]</scope>
    <source>
        <strain evidence="6 7">12B1</strain>
    </source>
</reference>
<dbReference type="EC" id="2.7.-.-" evidence="4"/>
<dbReference type="SUPFAM" id="SSF56104">
    <property type="entry name" value="SAICAR synthase-like"/>
    <property type="match status" value="1"/>
</dbReference>
<keyword evidence="2 4" id="KW-0808">Transferase</keyword>
<dbReference type="Proteomes" id="UP001515480">
    <property type="component" value="Unassembled WGS sequence"/>
</dbReference>
<evidence type="ECO:0000256" key="2">
    <source>
        <dbReference type="ARBA" id="ARBA00022679"/>
    </source>
</evidence>
<proteinExistence type="inferred from homology"/>
<dbReference type="GO" id="GO:0005634">
    <property type="term" value="C:nucleus"/>
    <property type="evidence" value="ECO:0007669"/>
    <property type="project" value="TreeGrafter"/>
</dbReference>
<dbReference type="GO" id="GO:0046854">
    <property type="term" value="P:phosphatidylinositol phosphate biosynthetic process"/>
    <property type="evidence" value="ECO:0007669"/>
    <property type="project" value="TreeGrafter"/>
</dbReference>
<dbReference type="GO" id="GO:0000828">
    <property type="term" value="F:inositol hexakisphosphate kinase activity"/>
    <property type="evidence" value="ECO:0007669"/>
    <property type="project" value="TreeGrafter"/>
</dbReference>
<dbReference type="EMBL" id="JBGBPQ010000001">
    <property type="protein sequence ID" value="KAL1529250.1"/>
    <property type="molecule type" value="Genomic_DNA"/>
</dbReference>